<dbReference type="RefSeq" id="WP_137100177.1">
    <property type="nucleotide sequence ID" value="NZ_CP039865.1"/>
</dbReference>
<evidence type="ECO:0000313" key="1">
    <source>
        <dbReference type="EMBL" id="QCK86846.1"/>
    </source>
</evidence>
<evidence type="ECO:0000313" key="2">
    <source>
        <dbReference type="Proteomes" id="UP000298588"/>
    </source>
</evidence>
<proteinExistence type="predicted"/>
<sequence length="99" mass="10364">MNPATMDLLKKVIDTQHGGSSAYLHSVSTHRFAPRPGLWDGVVHVFAVTGHASATKAYAWISPIAGTGSSRYFAVLHQGAIKGPVEAVQAVVKAVRAAA</sequence>
<dbReference type="Proteomes" id="UP000298588">
    <property type="component" value="Chromosome"/>
</dbReference>
<accession>A0A4D7QMV5</accession>
<dbReference type="OrthoDB" id="9553784at2"/>
<gene>
    <name evidence="1" type="ORF">E8L99_14330</name>
</gene>
<name>A0A4D7QMV5_9HYPH</name>
<reference evidence="1 2" key="1">
    <citation type="submission" date="2019-04" db="EMBL/GenBank/DDBJ databases">
        <title>Phreatobacter aquaticus sp. nov.</title>
        <authorList>
            <person name="Choi A."/>
            <person name="Baek K."/>
        </authorList>
    </citation>
    <scope>NUCLEOTIDE SEQUENCE [LARGE SCALE GENOMIC DNA]</scope>
    <source>
        <strain evidence="1 2">NMCR1094</strain>
    </source>
</reference>
<dbReference type="KEGG" id="paqt:E8L99_14330"/>
<protein>
    <submittedName>
        <fullName evidence="1">Uncharacterized protein</fullName>
    </submittedName>
</protein>
<dbReference type="EMBL" id="CP039865">
    <property type="protein sequence ID" value="QCK86846.1"/>
    <property type="molecule type" value="Genomic_DNA"/>
</dbReference>
<organism evidence="1 2">
    <name type="scientific">Phreatobacter aquaticus</name>
    <dbReference type="NCBI Taxonomy" id="2570229"/>
    <lineage>
        <taxon>Bacteria</taxon>
        <taxon>Pseudomonadati</taxon>
        <taxon>Pseudomonadota</taxon>
        <taxon>Alphaproteobacteria</taxon>
        <taxon>Hyphomicrobiales</taxon>
        <taxon>Phreatobacteraceae</taxon>
        <taxon>Phreatobacter</taxon>
    </lineage>
</organism>
<dbReference type="AlphaFoldDB" id="A0A4D7QMV5"/>
<keyword evidence="2" id="KW-1185">Reference proteome</keyword>